<dbReference type="Pfam" id="PF17867">
    <property type="entry name" value="AAA_lid_7"/>
    <property type="match status" value="3"/>
</dbReference>
<dbReference type="GO" id="GO:0000055">
    <property type="term" value="P:ribosomal large subunit export from nucleus"/>
    <property type="evidence" value="ECO:0007669"/>
    <property type="project" value="TreeGrafter"/>
</dbReference>
<dbReference type="EMBL" id="NKQK01000011">
    <property type="protein sequence ID" value="PSS18088.1"/>
    <property type="molecule type" value="Genomic_DNA"/>
</dbReference>
<dbReference type="Gene3D" id="3.40.50.300">
    <property type="entry name" value="P-loop containing nucleotide triphosphate hydrolases"/>
    <property type="match status" value="7"/>
</dbReference>
<dbReference type="InterPro" id="IPR012099">
    <property type="entry name" value="Midasin"/>
</dbReference>
<organism evidence="13 14">
    <name type="scientific">Actinidia chinensis var. chinensis</name>
    <name type="common">Chinese soft-hair kiwi</name>
    <dbReference type="NCBI Taxonomy" id="1590841"/>
    <lineage>
        <taxon>Eukaryota</taxon>
        <taxon>Viridiplantae</taxon>
        <taxon>Streptophyta</taxon>
        <taxon>Embryophyta</taxon>
        <taxon>Tracheophyta</taxon>
        <taxon>Spermatophyta</taxon>
        <taxon>Magnoliopsida</taxon>
        <taxon>eudicotyledons</taxon>
        <taxon>Gunneridae</taxon>
        <taxon>Pentapetalae</taxon>
        <taxon>asterids</taxon>
        <taxon>Ericales</taxon>
        <taxon>Actinidiaceae</taxon>
        <taxon>Actinidia</taxon>
    </lineage>
</organism>
<evidence type="ECO:0000256" key="9">
    <source>
        <dbReference type="PIRNR" id="PIRNR010340"/>
    </source>
</evidence>
<dbReference type="GO" id="GO:0005524">
    <property type="term" value="F:ATP binding"/>
    <property type="evidence" value="ECO:0007669"/>
    <property type="project" value="UniProtKB-KW"/>
</dbReference>
<dbReference type="GO" id="GO:0005730">
    <property type="term" value="C:nucleolus"/>
    <property type="evidence" value="ECO:0007669"/>
    <property type="project" value="UniProtKB-SubCell"/>
</dbReference>
<dbReference type="OMA" id="ILEQWHR"/>
<dbReference type="FunFam" id="3.40.50.300:FF:000582">
    <property type="entry name" value="Midasin"/>
    <property type="match status" value="1"/>
</dbReference>
<dbReference type="FunFam" id="3.40.50.300:FF:001368">
    <property type="entry name" value="Midasin"/>
    <property type="match status" value="1"/>
</dbReference>
<dbReference type="FunFam" id="3.40.50.300:FF:001861">
    <property type="entry name" value="Midasin"/>
    <property type="match status" value="1"/>
</dbReference>
<dbReference type="InterPro" id="IPR048617">
    <property type="entry name" value="MDN1_AAA_lid_4"/>
</dbReference>
<keyword evidence="5 9" id="KW-0547">Nucleotide-binding</keyword>
<evidence type="ECO:0000256" key="2">
    <source>
        <dbReference type="ARBA" id="ARBA00004642"/>
    </source>
</evidence>
<evidence type="ECO:0000256" key="11">
    <source>
        <dbReference type="SAM" id="MobiDB-lite"/>
    </source>
</evidence>
<feature type="compositionally biased region" description="Polar residues" evidence="11">
    <location>
        <begin position="4895"/>
        <end position="4904"/>
    </location>
</feature>
<accession>A0A2R6R0B8</accession>
<dbReference type="CDD" id="cd00009">
    <property type="entry name" value="AAA"/>
    <property type="match status" value="2"/>
</dbReference>
<dbReference type="Pfam" id="PF17865">
    <property type="entry name" value="AAA_lid_5"/>
    <property type="match status" value="1"/>
</dbReference>
<dbReference type="STRING" id="1590841.A0A2R6R0B8"/>
<evidence type="ECO:0000256" key="7">
    <source>
        <dbReference type="ARBA" id="ARBA00023186"/>
    </source>
</evidence>
<feature type="coiled-coil region" evidence="10">
    <location>
        <begin position="3921"/>
        <end position="3973"/>
    </location>
</feature>
<dbReference type="PROSITE" id="PS50234">
    <property type="entry name" value="VWFA"/>
    <property type="match status" value="1"/>
</dbReference>
<evidence type="ECO:0000256" key="6">
    <source>
        <dbReference type="ARBA" id="ARBA00022840"/>
    </source>
</evidence>
<dbReference type="Pfam" id="PF07728">
    <property type="entry name" value="AAA_5"/>
    <property type="match status" value="7"/>
</dbReference>
<dbReference type="GO" id="GO:0030687">
    <property type="term" value="C:preribosome, large subunit precursor"/>
    <property type="evidence" value="ECO:0007669"/>
    <property type="project" value="TreeGrafter"/>
</dbReference>
<feature type="region of interest" description="Disordered" evidence="11">
    <location>
        <begin position="5048"/>
        <end position="5076"/>
    </location>
</feature>
<comment type="subcellular location">
    <subcellularLocation>
        <location evidence="1">Nucleus</location>
        <location evidence="1">Nucleolus</location>
    </subcellularLocation>
    <subcellularLocation>
        <location evidence="2">Nucleus</location>
        <location evidence="2">Nucleoplasm</location>
    </subcellularLocation>
</comment>
<evidence type="ECO:0000259" key="12">
    <source>
        <dbReference type="PROSITE" id="PS50234"/>
    </source>
</evidence>
<dbReference type="FunFam" id="3.40.50.410:FF:000114">
    <property type="entry name" value="Midasin"/>
    <property type="match status" value="1"/>
</dbReference>
<dbReference type="InterPro" id="IPR011704">
    <property type="entry name" value="ATPase_dyneun-rel_AAA"/>
</dbReference>
<dbReference type="PROSITE" id="PS00675">
    <property type="entry name" value="SIGMA54_INTERACT_1"/>
    <property type="match status" value="1"/>
</dbReference>
<dbReference type="FunCoup" id="A0A2R6R0B8">
    <property type="interactions" value="3667"/>
</dbReference>
<evidence type="ECO:0000256" key="5">
    <source>
        <dbReference type="ARBA" id="ARBA00022741"/>
    </source>
</evidence>
<feature type="region of interest" description="Disordered" evidence="11">
    <location>
        <begin position="4591"/>
        <end position="4622"/>
    </location>
</feature>
<dbReference type="GO" id="GO:0000027">
    <property type="term" value="P:ribosomal large subunit assembly"/>
    <property type="evidence" value="ECO:0007669"/>
    <property type="project" value="InterPro"/>
</dbReference>
<feature type="compositionally biased region" description="Acidic residues" evidence="11">
    <location>
        <begin position="4804"/>
        <end position="4813"/>
    </location>
</feature>
<sequence length="5453" mass="619566">MAIYGTRLEFELARFLSRCPKLASVPRFNSLLKEGHSLTEEEAVNALGELFLNPNYTIPLFGCFRSIAQKIVEKAVALLRLVPDLRLYSDSEDEIFRGIGDLENVVEVVDFYFRSGRTLVLHELACLAFSRALDLAPFLLGSVLSYFKFSPPPFERLMQRKFVSELLTKTGSQYLLNVIRASYRLLLAQPEVFASLWDWSYFLDLVQQSADFDPGENAELLKDVSDMRWCGIQILSVVLKISDRATTNFGLGPEEAFTCLLRWQEFSQDVSLEKAGWHLESFDHEKLGSVCGNIDFNREYSLRTSAPAFAALSSSKLHVIEPSSGNRSLVTWSMTSTRPPFVLTSAMKKSFEMVLLAVSQKWPVLLYGPAGVGKTKLISELAGDSGSQVLSIHMDEQIDGKTLIGSYVCTENPGEFRWQPGSLTQAVLNGFWVVFEDIDNAPSDVQSILLPLLEGASSYSTGHGEAIRVADGFRLFSTISSSKLDIYQATKGRNALGALWRRVMIGPPSDDDLISIVKARYPDLEPLAEKLIETFEMVNQLSRFPFGISVSLSRFSLRDLIKWCKRVSAFGFSFSADSLSTDVCNCIYQEAVDIFASSTTSVNNRLNIMKGIAKLWAVPISAAETLYPVNKPVIQELHSDLHIGRITLQRAQTAYHYERKNFVEIRSSIHVLERIACSVKFNEPVLLVGETGTGKTTLVQSLALRLGRKLTVLNLSQQSDVADLLGGYKPMNAQFVCIPLYKEFENLFACTFPLKDNEDFLIRLKKYIHDKNWKMLLSGFHKGVRKIIEIGRSGSGTKRKRPLGEELLKAWEDFSLKLETARAQINDSAGMIFSFVEGAFVTALRNGEWILLDEVNLAPPETLQRVSGVLEEENGSLCLAERGDIDYIPRHPNFRIFACMNPATDAGKRDLPYSLRNRFTEYFVDDVLDDEDLLLFINQFMDDSHLDTELTKKIVKFYKIAKKESEERLQDGANQKPQYSLRSLYRALEYTKKARKEFGFQKALYDGFCMFFLTLLDEPSAKLMNQVILSYLLGGNIPPHVPFDGYLIVRGDSRLDSLLENYVLTRCVKEHLRNLARAIFVGRYPVLLQGPTSSGKTSLVQYLAAITGHEFVRINNHEHTDLQEYLGSYITDASGRLTFHEGVLVKAVRKGNWIVLDELNLAPSDVLEALNRLLDDNRELFVPELRETVRAHPNFMLFATQNPPTFYGGRKMLSRAFRNRFVEIHVDEIPEVELTEILEKRCKIPESYARKMVEVMKELQLHRQSSKIFAGKHGFITPRDLFRWADRFREFGSSYEDLARDGYFLLAERLRDECEKTVVQEVLERQLRVKLSRVDLYKQDTAGRDKFLSLRKCSGVPQHLGKIVWTESMRRLYFLIEHCYKMREPVLLVGETGGGKTTVCQLLSVVLGSKLHILNCHQYTETSDFLGGFYPVRERSRIASEFNNLCEQLILSKAFVHFPGAAKISADIGQAASITDHLAVIINSYKQGLFSHPEVTIQDLDSIEQLNLNLAQLHQKWQTIFMWQDGPLVQAMKNGDLLLVDEISLADDSVLERLNSVLEPERKLSLAEKGGSDLEKITAHPNFFLLATMNPGGDFGKKELSPALRNRFTEIWVPPVNDLNELRTIALQRISKPDQSYLVNPLLNFWEWFNELQTGRALTVRDLLSWIDFIIATEGTLQPEDAFLHGAFLVLLDGLSLGSGISRCYAGELRERCLSFLLEQLKTVNSSLGNSNLPIMENNSWSDLASSADISRDDNMQCDNLFGIHPFYIAKGDDPFGIEQFEFLAPTTRRNVLRVLRALQLSKPVLLEGSPGVGKTSLIVALGKFSAHTVVRINLSEQTDIMDLLGSDLPVESDEGMQFAWHDGILLQALKNGSWVLLDELNLAPQSVLEGLNAILDHRAEVFIPELGVTFKCPISFRVFACQNPSYQGGGRKGLPKSFLNRFTKVYVDELTEDDYLFICRSLYPSILESLLSKLISFNKQLHEDTMVCHKFAQEGSPWEFNLRDVIRSCQIIQGTPEKSKNYCFLNAVYVQRMRTAADRRKVVDLYKKVFQLEPFLSPYPRVQLNPQYLVVGNTHIKRNHFQSTKTSNNELKILPGIRHSLEAAALCVQHEWLCILVGHSSSGKTSLIRLLAHLTGNTLHELSLSSASDISELLGCFEQYNAFRHYQFAITKIERYISEYSSLQLECSAKEFLKRRKDLITRWLAFLSSIGCPTTSPTSYADNWRTWTFGSFPLLVEIIQNLKLDLEANILPLSWSSKDLDRTLKIILKVHEEYHRRLYSAKFEWATGVLAKAIENGEWIVLENANLCNPTVLDRINSLVEPHGSITVNECGSVDGKPLVLHPHPQFRMFLTVDPSNGEVSRAMRNRGVEIYMMQPCWMLDGGICDESEFEDVKRFLILSGIPIDAMVDSMTKAHNYAKVEGLRLDVKITYLELARWVQLFQRLLTNGNRPLWSLQISWEHTYLSSLGEAKGKEIVAHGIISYLSMDELYKFESSPGYSLCLPGGWPTPLKVRDYTWYSKETSVKQNCMHLEFLGAQNASYTLRSALDRSSVEQTRSLIGSIGPYLTDMKILHIMMFPNFAQEITAQYGWQTEIDLALVGKKLVFAANWTIEQATENDLELYLLWLNWVASRLQPVCNFFSSFLNLLKEELKHPIWNCILRCRHELLSHHDINLDSRPIPILSMELVDLFASIDVSKSSTDLLRKAIKCAGLLRISFQQWHAESKYEYSDKNQCCIPVLRSLRRVEEKILDILVESPSFKLLFHLYTDLIEDHTTFWKGITSSQFEMSLISWRSLRKCVTKLHKFCPKEVEDLQVEGKNLGRLSSWCLHSQKSLLWVHGGHPFLPPAADLYQKQQQLLSFCDMLWPRKPKLVRQAANDCLIEAAVSLNPELRFLAMQGVCMSSYIIVSKVHDDELHVVQQLEEMYQMLLRRFEHEKKKLEAVSVNPKSTSPVADLAACCVFSPDMLSRRSGFDSWQDTVPIIDNTSFFLDMELLQELSRIVLVDSEELRLVLSNLSDLLEPTLKFSLNLSSRSPTDFVPHQKFLWTLDAWTSVNTGNAKISSFVLEMWFNWHSSLWTIQPALVKNFSRMDGNEIPLPHMLFQPLRMATVDQILKSTSTIKDYPMHCLKSRVASSNLWHSHPSVTNVQTFLLSTARSLFQQIIYVHRKSFEADNFAVIESILCSFQKNMITEDNVKVVLSLLMSSGHHGLVSLVDSFIKPLLGELYLQCSSTELVYNLGCAWLRVGVVRYHLLITFDDLDPAMKYSCKYLKLIEKTALLELENEVRKESAYLAGCLSWREADKQRTKSLEYLKAECKRLKRKIVFRSDPGKFVKLKYECDEFLKVVTTANSLIKDADSMDKQEITSQVHNWQETATCFIDGLSKEYSAYVDIIQPVQVAIYEMKLGLSLLLSSALRKKILDRIGQDDMDIVLDTVYLFMRFPRGFAYEAVSVKMDCGLAKFPFCDIDFPIVGRLDMNLLENLVTSTADVNSDKMVSVLQLKVAMESNFLLRVASSISQVQLMDVASFKLLDKIFDEFASLWLNMKVKAKTKKDHEAQQFKFKPRAFQIENIIEIDISTLVDSLPNEALSEWQDLLSEEVAEKKAEEEDDSLEEEWNLMQDSIMNNMVQTHNQLFGSMDLVKTPRIFKVSEAEWLSSFIDSYALGVRMVKGLDGLFSSNLDAKLAPEHLFRLSLEHDQKFNLSHQSAHSYNFYKDSNASVMAMMVERVTILRGRILFLLNEWDEHPALQKILDVIDMILAIPLSTPLAKALSGLQFLLNRIRVLQETVSKFPLSNELEPIFLLVSSWQKLEFESWPALLDEVQSQFEINARKLWFPLYSVLQNRDSADIAAYNTSIIQSLEEFIQTSSVGEFRKRLQLLFAFHGQINAGICRGSYLSLFHMENVKILYNIFGFYVQYLPIILEHIEDKRKSIEMELKELLKLCRWEIPESCVSMENSKRTRQKLKKLVQKYSDLLQHPIMLIINQESPQRGLKTQPVLQGPKLLTDSFDKNSEMLKVACDQTLFKDTDRSTWFIDWKKKVDYALQNLHLERKPEFEFSHFSVQDAEVFGSIISQCLASQSTCIAYQEASKQVWYTIENICRTAIDCTDLWKDENKSLGKRRALADLLKLLDSCGLSKHRSTLWEDPFKSNQSNWWLMQPSYDMKHLLLTHGGVSSRDPFESLDKEWETANQYYFRSMASVHLLRQICLNFHKDFTLEQVNRSNSFLDHLIVLQQEQRAAAYGFAEHLTRLRKCISLFENSFSISLAFDTVTSKECSFAQNQYATFNCMWQQKQLFDGLCSMSLEESLLLKTVESNHLNNCKTVKDAANRVRVFIEKFIPDFQKSKDLLDNFLLGHDRVVTSATASLHPCVISKQMEQLVLQNFQMIKEFENCLSTFRQQGEDRRSVKGVLLDHFEDILNKASIVAENYKCEMQSGNDADDISSHTEKTSALESGFSEALKETYKCIVDAFNRIGSWNSDHTFSDKSLGNITMWKALFESYAENLQLDVIWDAVVKANNCAGKLVNHCGKGNASLCAAVGAHLKHLYSRLDLILTFSDKLLNDFLVVHKMVSVIAHVLANIFASLYSKGFGSGNEDPLEESNTDKTQDAKGTGMGEGAGVNDVSDQINDEDQLLGTSEKLDDEQAGLNEVPGKNDKGIEMEQDFAADTFSVSEESGDDNDEDGQEEQLDSAMGETGAESEIIDEKLWDKDDEEKPGSTKEKYESGPSVKDADSSGRELRAKEDSDSATPADEAGDLSPNEFDKEDDVNDNQDDLDNGENTEDMNMDKDEAFADSTGLKVDDRNQESEDVEMDEQEGTGTMEDTGSEGLDESDEIENGEEDNKSMDECPEEVEAEQVDGNRDDVGNNNEKDMEMDLEVPKNDVLDSSTSDITMDRAPNTESATQPKGDSQAADLRDVAPEAVEAKWSNTSDIQNDLAPTKGLHNASEIEITVPDSSNSGRISDNQPKSQLPQGDSSSSQKIEPNPCRNVGDALDEWKERVKVNVDLHDNNNDAPDDMLDENADEFGYTSEFDKGTAQALGPATSEQMDKNINVDKPEQDGKTMDREDPNEMQVEKQDSEMKPIRTLASNLTEKIKAEVEIQHLEKPPEEAQETHSHNESDRSLSESLVSMKRSYMAEDIVQLGTLTLLDAELGKSHNREEIFGDVKDNATVLWRRYELRTTRLSQELAEQLRLVMEPTLASKLQGDYKTGKRINMKKVIPYIASHYRKDKIWLRRTRPNKRDYQVVIAVDDSRSMSESHCGEVAIEALVTVCRAMSQLEVGNLAVASFGKKGNIRLLHEFDQPFTGDAGVKMISSLSFTQENTIADEPVVDLLRYVNNMLDVAVANARLPSGQNPLQQLVLIIADGRFHEKENLKRCVRDVLSKKRMVAFLLLDSPQESIMDLMEASFQGGNIKLMKYLDSFPFPYYIVLRNIEALPRTLADLLRQWFELMQYSRD</sequence>
<dbReference type="SMART" id="SM00382">
    <property type="entry name" value="AAA"/>
    <property type="match status" value="5"/>
</dbReference>
<dbReference type="InterPro" id="IPR040848">
    <property type="entry name" value="AAA_lid_7"/>
</dbReference>
<dbReference type="GO" id="GO:0016887">
    <property type="term" value="F:ATP hydrolysis activity"/>
    <property type="evidence" value="ECO:0007669"/>
    <property type="project" value="InterPro"/>
</dbReference>
<dbReference type="InterPro" id="IPR003593">
    <property type="entry name" value="AAA+_ATPase"/>
</dbReference>
<feature type="compositionally biased region" description="Basic and acidic residues" evidence="11">
    <location>
        <begin position="4700"/>
        <end position="4742"/>
    </location>
</feature>
<feature type="region of interest" description="Disordered" evidence="11">
    <location>
        <begin position="4668"/>
        <end position="4988"/>
    </location>
</feature>
<evidence type="ECO:0000256" key="10">
    <source>
        <dbReference type="SAM" id="Coils"/>
    </source>
</evidence>
<evidence type="ECO:0000313" key="14">
    <source>
        <dbReference type="Proteomes" id="UP000241394"/>
    </source>
</evidence>
<name>A0A2R6R0B8_ACTCC</name>
<feature type="compositionally biased region" description="Acidic residues" evidence="11">
    <location>
        <begin position="4821"/>
        <end position="4836"/>
    </location>
</feature>
<comment type="similarity">
    <text evidence="3 9">Belongs to the midasin family.</text>
</comment>
<dbReference type="PANTHER" id="PTHR48103:SF2">
    <property type="entry name" value="MIDASIN"/>
    <property type="match status" value="1"/>
</dbReference>
<dbReference type="InterPro" id="IPR027417">
    <property type="entry name" value="P-loop_NTPase"/>
</dbReference>
<dbReference type="Gramene" id="PSS18088">
    <property type="protein sequence ID" value="PSS18088"/>
    <property type="gene ID" value="CEY00_Acc12792"/>
</dbReference>
<feature type="compositionally biased region" description="Acidic residues" evidence="11">
    <location>
        <begin position="4760"/>
        <end position="4781"/>
    </location>
</feature>
<comment type="caution">
    <text evidence="13">The sequence shown here is derived from an EMBL/GenBank/DDBJ whole genome shotgun (WGS) entry which is preliminary data.</text>
</comment>
<feature type="compositionally biased region" description="Basic and acidic residues" evidence="11">
    <location>
        <begin position="5100"/>
        <end position="5120"/>
    </location>
</feature>
<gene>
    <name evidence="13" type="ORF">CEY00_Acc12792</name>
</gene>
<feature type="region of interest" description="Disordered" evidence="11">
    <location>
        <begin position="4635"/>
        <end position="4656"/>
    </location>
</feature>
<dbReference type="InterPro" id="IPR041190">
    <property type="entry name" value="Midasin_AAA_lid_5"/>
</dbReference>
<dbReference type="FunFam" id="3.40.50.300:FF:000142">
    <property type="entry name" value="Midasin"/>
    <property type="match status" value="1"/>
</dbReference>
<proteinExistence type="inferred from homology"/>
<evidence type="ECO:0000256" key="8">
    <source>
        <dbReference type="ARBA" id="ARBA00023242"/>
    </source>
</evidence>
<protein>
    <recommendedName>
        <fullName evidence="4 9">Midasin</fullName>
    </recommendedName>
</protein>
<evidence type="ECO:0000256" key="4">
    <source>
        <dbReference type="ARBA" id="ARBA00017143"/>
    </source>
</evidence>
<dbReference type="Pfam" id="PF21108">
    <property type="entry name" value="MDN1_4th"/>
    <property type="match status" value="1"/>
</dbReference>
<dbReference type="PIRSF" id="PIRSF010340">
    <property type="entry name" value="Midasin"/>
    <property type="match status" value="1"/>
</dbReference>
<reference evidence="14" key="2">
    <citation type="journal article" date="2018" name="BMC Genomics">
        <title>A manually annotated Actinidia chinensis var. chinensis (kiwifruit) genome highlights the challenges associated with draft genomes and gene prediction in plants.</title>
        <authorList>
            <person name="Pilkington S.M."/>
            <person name="Crowhurst R."/>
            <person name="Hilario E."/>
            <person name="Nardozza S."/>
            <person name="Fraser L."/>
            <person name="Peng Y."/>
            <person name="Gunaseelan K."/>
            <person name="Simpson R."/>
            <person name="Tahir J."/>
            <person name="Deroles S.C."/>
            <person name="Templeton K."/>
            <person name="Luo Z."/>
            <person name="Davy M."/>
            <person name="Cheng C."/>
            <person name="McNeilage M."/>
            <person name="Scaglione D."/>
            <person name="Liu Y."/>
            <person name="Zhang Q."/>
            <person name="Datson P."/>
            <person name="De Silva N."/>
            <person name="Gardiner S.E."/>
            <person name="Bassett H."/>
            <person name="Chagne D."/>
            <person name="McCallum J."/>
            <person name="Dzierzon H."/>
            <person name="Deng C."/>
            <person name="Wang Y.Y."/>
            <person name="Barron L."/>
            <person name="Manako K."/>
            <person name="Bowen J."/>
            <person name="Foster T.M."/>
            <person name="Erridge Z.A."/>
            <person name="Tiffin H."/>
            <person name="Waite C.N."/>
            <person name="Davies K.M."/>
            <person name="Grierson E.P."/>
            <person name="Laing W.A."/>
            <person name="Kirk R."/>
            <person name="Chen X."/>
            <person name="Wood M."/>
            <person name="Montefiori M."/>
            <person name="Brummell D.A."/>
            <person name="Schwinn K.E."/>
            <person name="Catanach A."/>
            <person name="Fullerton C."/>
            <person name="Li D."/>
            <person name="Meiyalaghan S."/>
            <person name="Nieuwenhuizen N."/>
            <person name="Read N."/>
            <person name="Prakash R."/>
            <person name="Hunter D."/>
            <person name="Zhang H."/>
            <person name="McKenzie M."/>
            <person name="Knabel M."/>
            <person name="Harris A."/>
            <person name="Allan A.C."/>
            <person name="Gleave A."/>
            <person name="Chen A."/>
            <person name="Janssen B.J."/>
            <person name="Plunkett B."/>
            <person name="Ampomah-Dwamena C."/>
            <person name="Voogd C."/>
            <person name="Leif D."/>
            <person name="Lafferty D."/>
            <person name="Souleyre E.J.F."/>
            <person name="Varkonyi-Gasic E."/>
            <person name="Gambi F."/>
            <person name="Hanley J."/>
            <person name="Yao J.L."/>
            <person name="Cheung J."/>
            <person name="David K.M."/>
            <person name="Warren B."/>
            <person name="Marsh K."/>
            <person name="Snowden K.C."/>
            <person name="Lin-Wang K."/>
            <person name="Brian L."/>
            <person name="Martinez-Sanchez M."/>
            <person name="Wang M."/>
            <person name="Ileperuma N."/>
            <person name="Macnee N."/>
            <person name="Campin R."/>
            <person name="McAtee P."/>
            <person name="Drummond R.S.M."/>
            <person name="Espley R.V."/>
            <person name="Ireland H.S."/>
            <person name="Wu R."/>
            <person name="Atkinson R.G."/>
            <person name="Karunairetnam S."/>
            <person name="Bulley S."/>
            <person name="Chunkath S."/>
            <person name="Hanley Z."/>
            <person name="Storey R."/>
            <person name="Thrimawithana A.H."/>
            <person name="Thomson S."/>
            <person name="David C."/>
            <person name="Testolin R."/>
            <person name="Huang H."/>
            <person name="Hellens R.P."/>
            <person name="Schaffer R.J."/>
        </authorList>
    </citation>
    <scope>NUCLEOTIDE SEQUENCE [LARGE SCALE GENOMIC DNA]</scope>
    <source>
        <strain evidence="14">cv. Red5</strain>
    </source>
</reference>
<dbReference type="InterPro" id="IPR036465">
    <property type="entry name" value="vWFA_dom_sf"/>
</dbReference>
<keyword evidence="7 9" id="KW-0143">Chaperone</keyword>
<keyword evidence="8 9" id="KW-0539">Nucleus</keyword>
<evidence type="ECO:0000256" key="3">
    <source>
        <dbReference type="ARBA" id="ARBA00007188"/>
    </source>
</evidence>
<feature type="domain" description="VWFA" evidence="12">
    <location>
        <begin position="5241"/>
        <end position="5441"/>
    </location>
</feature>
<comment type="function">
    <text evidence="9">Nuclear chaperone required for maturation and nuclear export of pre-60S ribosome subunits.</text>
</comment>
<dbReference type="OrthoDB" id="5186at2759"/>
<feature type="compositionally biased region" description="Acidic residues" evidence="11">
    <location>
        <begin position="4844"/>
        <end position="4853"/>
    </location>
</feature>
<keyword evidence="6 9" id="KW-0067">ATP-binding</keyword>
<dbReference type="InterPro" id="IPR002035">
    <property type="entry name" value="VWF_A"/>
</dbReference>
<dbReference type="GO" id="GO:0005654">
    <property type="term" value="C:nucleoplasm"/>
    <property type="evidence" value="ECO:0007669"/>
    <property type="project" value="UniProtKB-SubCell"/>
</dbReference>
<keyword evidence="10" id="KW-0175">Coiled coil</keyword>
<dbReference type="SUPFAM" id="SSF53300">
    <property type="entry name" value="vWA-like"/>
    <property type="match status" value="1"/>
</dbReference>
<feature type="compositionally biased region" description="Acidic residues" evidence="11">
    <location>
        <begin position="4672"/>
        <end position="4686"/>
    </location>
</feature>
<evidence type="ECO:0000256" key="1">
    <source>
        <dbReference type="ARBA" id="ARBA00004604"/>
    </source>
</evidence>
<feature type="compositionally biased region" description="Basic and acidic residues" evidence="11">
    <location>
        <begin position="4855"/>
        <end position="4880"/>
    </location>
</feature>
<dbReference type="Proteomes" id="UP000241394">
    <property type="component" value="Chromosome LG11"/>
</dbReference>
<evidence type="ECO:0000313" key="13">
    <source>
        <dbReference type="EMBL" id="PSS18088.1"/>
    </source>
</evidence>
<dbReference type="PANTHER" id="PTHR48103">
    <property type="entry name" value="MIDASIN-RELATED"/>
    <property type="match status" value="1"/>
</dbReference>
<feature type="region of interest" description="Disordered" evidence="11">
    <location>
        <begin position="5100"/>
        <end position="5122"/>
    </location>
</feature>
<dbReference type="SUPFAM" id="SSF52540">
    <property type="entry name" value="P-loop containing nucleoside triphosphate hydrolases"/>
    <property type="match status" value="6"/>
</dbReference>
<reference evidence="13 14" key="1">
    <citation type="submission" date="2017-07" db="EMBL/GenBank/DDBJ databases">
        <title>An improved, manually edited Actinidia chinensis var. chinensis (kiwifruit) genome highlights the challenges associated with draft genomes and gene prediction in plants.</title>
        <authorList>
            <person name="Pilkington S."/>
            <person name="Crowhurst R."/>
            <person name="Hilario E."/>
            <person name="Nardozza S."/>
            <person name="Fraser L."/>
            <person name="Peng Y."/>
            <person name="Gunaseelan K."/>
            <person name="Simpson R."/>
            <person name="Tahir J."/>
            <person name="Deroles S."/>
            <person name="Templeton K."/>
            <person name="Luo Z."/>
            <person name="Davy M."/>
            <person name="Cheng C."/>
            <person name="Mcneilage M."/>
            <person name="Scaglione D."/>
            <person name="Liu Y."/>
            <person name="Zhang Q."/>
            <person name="Datson P."/>
            <person name="De Silva N."/>
            <person name="Gardiner S."/>
            <person name="Bassett H."/>
            <person name="Chagne D."/>
            <person name="Mccallum J."/>
            <person name="Dzierzon H."/>
            <person name="Deng C."/>
            <person name="Wang Y.-Y."/>
            <person name="Barron N."/>
            <person name="Manako K."/>
            <person name="Bowen J."/>
            <person name="Foster T."/>
            <person name="Erridge Z."/>
            <person name="Tiffin H."/>
            <person name="Waite C."/>
            <person name="Davies K."/>
            <person name="Grierson E."/>
            <person name="Laing W."/>
            <person name="Kirk R."/>
            <person name="Chen X."/>
            <person name="Wood M."/>
            <person name="Montefiori M."/>
            <person name="Brummell D."/>
            <person name="Schwinn K."/>
            <person name="Catanach A."/>
            <person name="Fullerton C."/>
            <person name="Li D."/>
            <person name="Meiyalaghan S."/>
            <person name="Nieuwenhuizen N."/>
            <person name="Read N."/>
            <person name="Prakash R."/>
            <person name="Hunter D."/>
            <person name="Zhang H."/>
            <person name="Mckenzie M."/>
            <person name="Knabel M."/>
            <person name="Harris A."/>
            <person name="Allan A."/>
            <person name="Chen A."/>
            <person name="Janssen B."/>
            <person name="Plunkett B."/>
            <person name="Dwamena C."/>
            <person name="Voogd C."/>
            <person name="Leif D."/>
            <person name="Lafferty D."/>
            <person name="Souleyre E."/>
            <person name="Varkonyi-Gasic E."/>
            <person name="Gambi F."/>
            <person name="Hanley J."/>
            <person name="Yao J.-L."/>
            <person name="Cheung J."/>
            <person name="David K."/>
            <person name="Warren B."/>
            <person name="Marsh K."/>
            <person name="Snowden K."/>
            <person name="Lin-Wang K."/>
            <person name="Brian L."/>
            <person name="Martinez-Sanchez M."/>
            <person name="Wang M."/>
            <person name="Ileperuma N."/>
            <person name="Macnee N."/>
            <person name="Campin R."/>
            <person name="Mcatee P."/>
            <person name="Drummond R."/>
            <person name="Espley R."/>
            <person name="Ireland H."/>
            <person name="Wu R."/>
            <person name="Atkinson R."/>
            <person name="Karunairetnam S."/>
            <person name="Bulley S."/>
            <person name="Chunkath S."/>
            <person name="Hanley Z."/>
            <person name="Storey R."/>
            <person name="Thrimawithana A."/>
            <person name="Thomson S."/>
            <person name="David C."/>
            <person name="Testolin R."/>
        </authorList>
    </citation>
    <scope>NUCLEOTIDE SEQUENCE [LARGE SCALE GENOMIC DNA]</scope>
    <source>
        <strain evidence="14">cv. Red5</strain>
        <tissue evidence="13">Young leaf</tissue>
    </source>
</reference>
<dbReference type="FunFam" id="3.40.50.300:FF:001384">
    <property type="entry name" value="Midasin"/>
    <property type="match status" value="1"/>
</dbReference>
<keyword evidence="14" id="KW-1185">Reference proteome</keyword>
<dbReference type="InParanoid" id="A0A2R6R0B8"/>
<feature type="compositionally biased region" description="Polar residues" evidence="11">
    <location>
        <begin position="4950"/>
        <end position="4978"/>
    </location>
</feature>
<dbReference type="InterPro" id="IPR025662">
    <property type="entry name" value="Sigma_54_int_dom_ATP-bd_1"/>
</dbReference>